<evidence type="ECO:0000256" key="1">
    <source>
        <dbReference type="ARBA" id="ARBA00004123"/>
    </source>
</evidence>
<dbReference type="Proteomes" id="UP000799421">
    <property type="component" value="Unassembled WGS sequence"/>
</dbReference>
<dbReference type="AlphaFoldDB" id="A0A6A7BPG6"/>
<proteinExistence type="inferred from homology"/>
<feature type="compositionally biased region" description="Basic and acidic residues" evidence="6">
    <location>
        <begin position="73"/>
        <end position="84"/>
    </location>
</feature>
<comment type="similarity">
    <text evidence="2 5">Belongs to the RRS1 family.</text>
</comment>
<dbReference type="EMBL" id="MU006054">
    <property type="protein sequence ID" value="KAF2857260.1"/>
    <property type="molecule type" value="Genomic_DNA"/>
</dbReference>
<evidence type="ECO:0000256" key="3">
    <source>
        <dbReference type="ARBA" id="ARBA00022517"/>
    </source>
</evidence>
<gene>
    <name evidence="7" type="ORF">K470DRAFT_260987</name>
</gene>
<evidence type="ECO:0000313" key="8">
    <source>
        <dbReference type="Proteomes" id="UP000799421"/>
    </source>
</evidence>
<protein>
    <recommendedName>
        <fullName evidence="5">Ribosome biogenesis regulatory protein</fullName>
    </recommendedName>
</protein>
<evidence type="ECO:0000256" key="4">
    <source>
        <dbReference type="ARBA" id="ARBA00023242"/>
    </source>
</evidence>
<reference evidence="7" key="1">
    <citation type="journal article" date="2020" name="Stud. Mycol.">
        <title>101 Dothideomycetes genomes: a test case for predicting lifestyles and emergence of pathogens.</title>
        <authorList>
            <person name="Haridas S."/>
            <person name="Albert R."/>
            <person name="Binder M."/>
            <person name="Bloem J."/>
            <person name="Labutti K."/>
            <person name="Salamov A."/>
            <person name="Andreopoulos B."/>
            <person name="Baker S."/>
            <person name="Barry K."/>
            <person name="Bills G."/>
            <person name="Bluhm B."/>
            <person name="Cannon C."/>
            <person name="Castanera R."/>
            <person name="Culley D."/>
            <person name="Daum C."/>
            <person name="Ezra D."/>
            <person name="Gonzalez J."/>
            <person name="Henrissat B."/>
            <person name="Kuo A."/>
            <person name="Liang C."/>
            <person name="Lipzen A."/>
            <person name="Lutzoni F."/>
            <person name="Magnuson J."/>
            <person name="Mondo S."/>
            <person name="Nolan M."/>
            <person name="Ohm R."/>
            <person name="Pangilinan J."/>
            <person name="Park H.-J."/>
            <person name="Ramirez L."/>
            <person name="Alfaro M."/>
            <person name="Sun H."/>
            <person name="Tritt A."/>
            <person name="Yoshinaga Y."/>
            <person name="Zwiers L.-H."/>
            <person name="Turgeon B."/>
            <person name="Goodwin S."/>
            <person name="Spatafora J."/>
            <person name="Crous P."/>
            <person name="Grigoriev I."/>
        </authorList>
    </citation>
    <scope>NUCLEOTIDE SEQUENCE</scope>
    <source>
        <strain evidence="7">CBS 480.64</strain>
    </source>
</reference>
<name>A0A6A7BPG6_9PEZI</name>
<organism evidence="7 8">
    <name type="scientific">Piedraia hortae CBS 480.64</name>
    <dbReference type="NCBI Taxonomy" id="1314780"/>
    <lineage>
        <taxon>Eukaryota</taxon>
        <taxon>Fungi</taxon>
        <taxon>Dikarya</taxon>
        <taxon>Ascomycota</taxon>
        <taxon>Pezizomycotina</taxon>
        <taxon>Dothideomycetes</taxon>
        <taxon>Dothideomycetidae</taxon>
        <taxon>Capnodiales</taxon>
        <taxon>Piedraiaceae</taxon>
        <taxon>Piedraia</taxon>
    </lineage>
</organism>
<evidence type="ECO:0000256" key="2">
    <source>
        <dbReference type="ARBA" id="ARBA00010077"/>
    </source>
</evidence>
<accession>A0A6A7BPG6</accession>
<feature type="compositionally biased region" description="Basic residues" evidence="6">
    <location>
        <begin position="155"/>
        <end position="164"/>
    </location>
</feature>
<dbReference type="InterPro" id="IPR007023">
    <property type="entry name" value="Ribosom_reg"/>
</dbReference>
<comment type="function">
    <text evidence="5">Involved in ribosomal large subunit assembly.</text>
</comment>
<evidence type="ECO:0000313" key="7">
    <source>
        <dbReference type="EMBL" id="KAF2857260.1"/>
    </source>
</evidence>
<keyword evidence="4 5" id="KW-0539">Nucleus</keyword>
<dbReference type="GO" id="GO:0005634">
    <property type="term" value="C:nucleus"/>
    <property type="evidence" value="ECO:0007669"/>
    <property type="project" value="UniProtKB-SubCell"/>
</dbReference>
<sequence>MAETQAQPFVFDLGHLMVTDPNPLTSSTESDLEASARQCAQGIINKLLTSCPIERAGDGELSIKLPDPVTQLPREKPIPKPKEKTKWERFAEKKGIKPKRKSGKLVYSEEKKDWVPKYGYKGKDDGQADWLVEVDEKAERKQESEEIQNGNGKQTTKRKKQRRS</sequence>
<dbReference type="GO" id="GO:0042254">
    <property type="term" value="P:ribosome biogenesis"/>
    <property type="evidence" value="ECO:0007669"/>
    <property type="project" value="UniProtKB-KW"/>
</dbReference>
<comment type="subcellular location">
    <subcellularLocation>
        <location evidence="1 5">Nucleus</location>
    </subcellularLocation>
</comment>
<feature type="region of interest" description="Disordered" evidence="6">
    <location>
        <begin position="136"/>
        <end position="164"/>
    </location>
</feature>
<keyword evidence="8" id="KW-1185">Reference proteome</keyword>
<evidence type="ECO:0000256" key="5">
    <source>
        <dbReference type="RuleBase" id="RU364132"/>
    </source>
</evidence>
<keyword evidence="3 5" id="KW-0690">Ribosome biogenesis</keyword>
<dbReference type="Pfam" id="PF04939">
    <property type="entry name" value="RRS1"/>
    <property type="match status" value="1"/>
</dbReference>
<dbReference type="OrthoDB" id="28455at2759"/>
<feature type="region of interest" description="Disordered" evidence="6">
    <location>
        <begin position="64"/>
        <end position="84"/>
    </location>
</feature>
<evidence type="ECO:0000256" key="6">
    <source>
        <dbReference type="SAM" id="MobiDB-lite"/>
    </source>
</evidence>